<gene>
    <name evidence="2" type="ORF">KY290_008495</name>
</gene>
<evidence type="ECO:0000256" key="1">
    <source>
        <dbReference type="SAM" id="MobiDB-lite"/>
    </source>
</evidence>
<feature type="compositionally biased region" description="Basic residues" evidence="1">
    <location>
        <begin position="87"/>
        <end position="101"/>
    </location>
</feature>
<dbReference type="EMBL" id="JAIVGD010000003">
    <property type="protein sequence ID" value="KAH0777084.1"/>
    <property type="molecule type" value="Genomic_DNA"/>
</dbReference>
<dbReference type="Proteomes" id="UP000826656">
    <property type="component" value="Unassembled WGS sequence"/>
</dbReference>
<name>A0ABQ7W8S4_SOLTU</name>
<accession>A0ABQ7W8S4</accession>
<feature type="region of interest" description="Disordered" evidence="1">
    <location>
        <begin position="33"/>
        <end position="101"/>
    </location>
</feature>
<comment type="caution">
    <text evidence="2">The sequence shown here is derived from an EMBL/GenBank/DDBJ whole genome shotgun (WGS) entry which is preliminary data.</text>
</comment>
<sequence>MILKQEQIVGFSIFFPIHHPLLRIQRKWRWVGGSSKKEKEDGKFNEEEEEEEKDDAVVVEATDLKRKKEGEASKRRNRVEMGVSKKEKLKRWGVQQRRKRW</sequence>
<feature type="compositionally biased region" description="Basic and acidic residues" evidence="1">
    <location>
        <begin position="62"/>
        <end position="74"/>
    </location>
</feature>
<organism evidence="2 3">
    <name type="scientific">Solanum tuberosum</name>
    <name type="common">Potato</name>
    <dbReference type="NCBI Taxonomy" id="4113"/>
    <lineage>
        <taxon>Eukaryota</taxon>
        <taxon>Viridiplantae</taxon>
        <taxon>Streptophyta</taxon>
        <taxon>Embryophyta</taxon>
        <taxon>Tracheophyta</taxon>
        <taxon>Spermatophyta</taxon>
        <taxon>Magnoliopsida</taxon>
        <taxon>eudicotyledons</taxon>
        <taxon>Gunneridae</taxon>
        <taxon>Pentapetalae</taxon>
        <taxon>asterids</taxon>
        <taxon>lamiids</taxon>
        <taxon>Solanales</taxon>
        <taxon>Solanaceae</taxon>
        <taxon>Solanoideae</taxon>
        <taxon>Solaneae</taxon>
        <taxon>Solanum</taxon>
    </lineage>
</organism>
<reference evidence="2 3" key="1">
    <citation type="journal article" date="2021" name="bioRxiv">
        <title>Chromosome-scale and haplotype-resolved genome assembly of a tetraploid potato cultivar.</title>
        <authorList>
            <person name="Sun H."/>
            <person name="Jiao W.-B."/>
            <person name="Krause K."/>
            <person name="Campoy J.A."/>
            <person name="Goel M."/>
            <person name="Folz-Donahue K."/>
            <person name="Kukat C."/>
            <person name="Huettel B."/>
            <person name="Schneeberger K."/>
        </authorList>
    </citation>
    <scope>NUCLEOTIDE SEQUENCE [LARGE SCALE GENOMIC DNA]</scope>
    <source>
        <strain evidence="2">SolTubOtavaFocal</strain>
        <tissue evidence="2">Leaves</tissue>
    </source>
</reference>
<feature type="compositionally biased region" description="Basic and acidic residues" evidence="1">
    <location>
        <begin position="35"/>
        <end position="45"/>
    </location>
</feature>
<keyword evidence="3" id="KW-1185">Reference proteome</keyword>
<protein>
    <submittedName>
        <fullName evidence="2">Uncharacterized protein</fullName>
    </submittedName>
</protein>
<evidence type="ECO:0000313" key="2">
    <source>
        <dbReference type="EMBL" id="KAH0777084.1"/>
    </source>
</evidence>
<proteinExistence type="predicted"/>
<evidence type="ECO:0000313" key="3">
    <source>
        <dbReference type="Proteomes" id="UP000826656"/>
    </source>
</evidence>